<keyword evidence="2" id="KW-1185">Reference proteome</keyword>
<gene>
    <name evidence="1" type="ORF">M9H77_35730</name>
</gene>
<proteinExistence type="predicted"/>
<evidence type="ECO:0000313" key="1">
    <source>
        <dbReference type="EMBL" id="KAI5649725.1"/>
    </source>
</evidence>
<sequence>MLISHPHLTAAPARRPSPPFLPFFFFFFFFFFFLFSSSSPVSIESSSIEEQKQAALELKLILLPRVEQVRQSNQNRESWSNQEYGITAILNGRIDGGFWIKYEPEEYVDHRHLFATDRILNMKSELVNWAKEAAMEVNVFDCHSRGGANKPRTKPIVDDEEEVQVKRRVPYGTKKCGCPFKLKGEQMAMCENWQSHVPSRNILQFFREQNVDCAVRAQKYITSLQIKKNRMQGRNTIKEVLCISIKRGYTVFYRNREDSNMLSDIVVAHQTSIEMMRTWPYVLIMDTTYKTNK</sequence>
<reference evidence="2" key="1">
    <citation type="journal article" date="2023" name="Nat. Plants">
        <title>Single-cell RNA sequencing provides a high-resolution roadmap for understanding the multicellular compartmentation of specialized metabolism.</title>
        <authorList>
            <person name="Sun S."/>
            <person name="Shen X."/>
            <person name="Li Y."/>
            <person name="Li Y."/>
            <person name="Wang S."/>
            <person name="Li R."/>
            <person name="Zhang H."/>
            <person name="Shen G."/>
            <person name="Guo B."/>
            <person name="Wei J."/>
            <person name="Xu J."/>
            <person name="St-Pierre B."/>
            <person name="Chen S."/>
            <person name="Sun C."/>
        </authorList>
    </citation>
    <scope>NUCLEOTIDE SEQUENCE [LARGE SCALE GENOMIC DNA]</scope>
</reference>
<dbReference type="Proteomes" id="UP001060085">
    <property type="component" value="Linkage Group LG08"/>
</dbReference>
<dbReference type="EMBL" id="CM044708">
    <property type="protein sequence ID" value="KAI5649725.1"/>
    <property type="molecule type" value="Genomic_DNA"/>
</dbReference>
<organism evidence="1 2">
    <name type="scientific">Catharanthus roseus</name>
    <name type="common">Madagascar periwinkle</name>
    <name type="synonym">Vinca rosea</name>
    <dbReference type="NCBI Taxonomy" id="4058"/>
    <lineage>
        <taxon>Eukaryota</taxon>
        <taxon>Viridiplantae</taxon>
        <taxon>Streptophyta</taxon>
        <taxon>Embryophyta</taxon>
        <taxon>Tracheophyta</taxon>
        <taxon>Spermatophyta</taxon>
        <taxon>Magnoliopsida</taxon>
        <taxon>eudicotyledons</taxon>
        <taxon>Gunneridae</taxon>
        <taxon>Pentapetalae</taxon>
        <taxon>asterids</taxon>
        <taxon>lamiids</taxon>
        <taxon>Gentianales</taxon>
        <taxon>Apocynaceae</taxon>
        <taxon>Rauvolfioideae</taxon>
        <taxon>Vinceae</taxon>
        <taxon>Catharanthinae</taxon>
        <taxon>Catharanthus</taxon>
    </lineage>
</organism>
<accession>A0ACB9ZQK9</accession>
<protein>
    <submittedName>
        <fullName evidence="1">Uncharacterized protein</fullName>
    </submittedName>
</protein>
<name>A0ACB9ZQK9_CATRO</name>
<comment type="caution">
    <text evidence="1">The sequence shown here is derived from an EMBL/GenBank/DDBJ whole genome shotgun (WGS) entry which is preliminary data.</text>
</comment>
<evidence type="ECO:0000313" key="2">
    <source>
        <dbReference type="Proteomes" id="UP001060085"/>
    </source>
</evidence>